<dbReference type="EnsemblMetazoa" id="XM_022817592">
    <property type="protein sequence ID" value="XP_022673327"/>
    <property type="gene ID" value="LOC111255531"/>
</dbReference>
<dbReference type="PANTHER" id="PTHR21723">
    <property type="entry name" value="RESISTANCE TO INHIBITORS OF CHOLINESTERASE PROTEIN 3 RIC3"/>
    <property type="match status" value="1"/>
</dbReference>
<protein>
    <recommendedName>
        <fullName evidence="9">Resistance to inhibitors of cholinesterase protein 3 N-terminal domain-containing protein</fullName>
    </recommendedName>
</protein>
<evidence type="ECO:0000259" key="9">
    <source>
        <dbReference type="Pfam" id="PF15361"/>
    </source>
</evidence>
<dbReference type="GO" id="GO:0005789">
    <property type="term" value="C:endoplasmic reticulum membrane"/>
    <property type="evidence" value="ECO:0007669"/>
    <property type="project" value="UniProtKB-SubCell"/>
</dbReference>
<dbReference type="PROSITE" id="PS51257">
    <property type="entry name" value="PROKAR_LIPOPROTEIN"/>
    <property type="match status" value="1"/>
</dbReference>
<evidence type="ECO:0000313" key="11">
    <source>
        <dbReference type="Proteomes" id="UP000594260"/>
    </source>
</evidence>
<feature type="region of interest" description="Disordered" evidence="7">
    <location>
        <begin position="626"/>
        <end position="734"/>
    </location>
</feature>
<evidence type="ECO:0000256" key="7">
    <source>
        <dbReference type="SAM" id="MobiDB-lite"/>
    </source>
</evidence>
<dbReference type="EnsemblMetazoa" id="XM_022817591">
    <property type="protein sequence ID" value="XP_022673326"/>
    <property type="gene ID" value="LOC111255531"/>
</dbReference>
<dbReference type="InParanoid" id="A0A7M7L3B2"/>
<dbReference type="RefSeq" id="XP_022673329.1">
    <property type="nucleotide sequence ID" value="XM_022817594.1"/>
</dbReference>
<dbReference type="Pfam" id="PF15361">
    <property type="entry name" value="RIC3"/>
    <property type="match status" value="1"/>
</dbReference>
<feature type="compositionally biased region" description="Basic and acidic residues" evidence="7">
    <location>
        <begin position="259"/>
        <end position="276"/>
    </location>
</feature>
<feature type="region of interest" description="Disordered" evidence="7">
    <location>
        <begin position="165"/>
        <end position="185"/>
    </location>
</feature>
<dbReference type="PANTHER" id="PTHR21723:SF3">
    <property type="entry name" value="PROTEIN RIC-3"/>
    <property type="match status" value="1"/>
</dbReference>
<dbReference type="RefSeq" id="XP_022673326.1">
    <property type="nucleotide sequence ID" value="XM_022817591.1"/>
</dbReference>
<dbReference type="RefSeq" id="XP_022673328.1">
    <property type="nucleotide sequence ID" value="XM_022817593.1"/>
</dbReference>
<dbReference type="GO" id="GO:0007271">
    <property type="term" value="P:synaptic transmission, cholinergic"/>
    <property type="evidence" value="ECO:0007669"/>
    <property type="project" value="TreeGrafter"/>
</dbReference>
<evidence type="ECO:0000256" key="8">
    <source>
        <dbReference type="SAM" id="Phobius"/>
    </source>
</evidence>
<dbReference type="InterPro" id="IPR026160">
    <property type="entry name" value="Ric3"/>
</dbReference>
<comment type="similarity">
    <text evidence="2">Belongs to the ric-3 family.</text>
</comment>
<feature type="region of interest" description="Disordered" evidence="7">
    <location>
        <begin position="228"/>
        <end position="556"/>
    </location>
</feature>
<evidence type="ECO:0000256" key="2">
    <source>
        <dbReference type="ARBA" id="ARBA00008538"/>
    </source>
</evidence>
<dbReference type="RefSeq" id="XP_022673327.1">
    <property type="nucleotide sequence ID" value="XM_022817592.1"/>
</dbReference>
<evidence type="ECO:0000313" key="10">
    <source>
        <dbReference type="EnsemblMetazoa" id="XP_022673328"/>
    </source>
</evidence>
<evidence type="ECO:0000256" key="6">
    <source>
        <dbReference type="ARBA" id="ARBA00023136"/>
    </source>
</evidence>
<feature type="domain" description="Resistance to inhibitors of cholinesterase protein 3 N-terminal" evidence="9">
    <location>
        <begin position="29"/>
        <end position="143"/>
    </location>
</feature>
<feature type="compositionally biased region" description="Basic and acidic residues" evidence="7">
    <location>
        <begin position="228"/>
        <end position="240"/>
    </location>
</feature>
<dbReference type="EnsemblMetazoa" id="XM_022817594">
    <property type="protein sequence ID" value="XP_022673329"/>
    <property type="gene ID" value="LOC111255531"/>
</dbReference>
<accession>A0A7M7L3B2</accession>
<evidence type="ECO:0000256" key="3">
    <source>
        <dbReference type="ARBA" id="ARBA00022692"/>
    </source>
</evidence>
<dbReference type="OMA" id="ATCERNS"/>
<feature type="compositionally biased region" description="Acidic residues" evidence="7">
    <location>
        <begin position="358"/>
        <end position="370"/>
    </location>
</feature>
<dbReference type="GO" id="GO:0043005">
    <property type="term" value="C:neuron projection"/>
    <property type="evidence" value="ECO:0007669"/>
    <property type="project" value="TreeGrafter"/>
</dbReference>
<feature type="transmembrane region" description="Helical" evidence="8">
    <location>
        <begin position="105"/>
        <end position="125"/>
    </location>
</feature>
<feature type="compositionally biased region" description="Basic residues" evidence="7">
    <location>
        <begin position="723"/>
        <end position="734"/>
    </location>
</feature>
<dbReference type="KEGG" id="vde:111255531"/>
<keyword evidence="11" id="KW-1185">Reference proteome</keyword>
<dbReference type="GO" id="GO:0043025">
    <property type="term" value="C:neuronal cell body"/>
    <property type="evidence" value="ECO:0007669"/>
    <property type="project" value="TreeGrafter"/>
</dbReference>
<dbReference type="GeneID" id="111255531"/>
<name>A0A7M7L3B2_VARDE</name>
<dbReference type="OrthoDB" id="10070774at2759"/>
<keyword evidence="5 8" id="KW-1133">Transmembrane helix</keyword>
<keyword evidence="4" id="KW-0256">Endoplasmic reticulum</keyword>
<dbReference type="GO" id="GO:0034394">
    <property type="term" value="P:protein localization to cell surface"/>
    <property type="evidence" value="ECO:0007669"/>
    <property type="project" value="TreeGrafter"/>
</dbReference>
<evidence type="ECO:0000256" key="5">
    <source>
        <dbReference type="ARBA" id="ARBA00022989"/>
    </source>
</evidence>
<keyword evidence="6 8" id="KW-0472">Membrane</keyword>
<evidence type="ECO:0000256" key="4">
    <source>
        <dbReference type="ARBA" id="ARBA00022824"/>
    </source>
</evidence>
<organism evidence="10 11">
    <name type="scientific">Varroa destructor</name>
    <name type="common">Honeybee mite</name>
    <dbReference type="NCBI Taxonomy" id="109461"/>
    <lineage>
        <taxon>Eukaryota</taxon>
        <taxon>Metazoa</taxon>
        <taxon>Ecdysozoa</taxon>
        <taxon>Arthropoda</taxon>
        <taxon>Chelicerata</taxon>
        <taxon>Arachnida</taxon>
        <taxon>Acari</taxon>
        <taxon>Parasitiformes</taxon>
        <taxon>Mesostigmata</taxon>
        <taxon>Gamasina</taxon>
        <taxon>Dermanyssoidea</taxon>
        <taxon>Varroidae</taxon>
        <taxon>Varroa</taxon>
    </lineage>
</organism>
<dbReference type="AlphaFoldDB" id="A0A7M7L3B2"/>
<feature type="compositionally biased region" description="Basic and acidic residues" evidence="7">
    <location>
        <begin position="428"/>
        <end position="453"/>
    </location>
</feature>
<comment type="subcellular location">
    <subcellularLocation>
        <location evidence="1">Endoplasmic reticulum membrane</location>
    </subcellularLocation>
</comment>
<evidence type="ECO:0000256" key="1">
    <source>
        <dbReference type="ARBA" id="ARBA00004586"/>
    </source>
</evidence>
<feature type="compositionally biased region" description="Basic and acidic residues" evidence="7">
    <location>
        <begin position="481"/>
        <end position="495"/>
    </location>
</feature>
<feature type="transmembrane region" description="Helical" evidence="8">
    <location>
        <begin position="20"/>
        <end position="42"/>
    </location>
</feature>
<dbReference type="GO" id="GO:0045202">
    <property type="term" value="C:synapse"/>
    <property type="evidence" value="ECO:0007669"/>
    <property type="project" value="GOC"/>
</dbReference>
<keyword evidence="3 8" id="KW-0812">Transmembrane</keyword>
<feature type="compositionally biased region" description="Basic and acidic residues" evidence="7">
    <location>
        <begin position="660"/>
        <end position="683"/>
    </location>
</feature>
<proteinExistence type="inferred from homology"/>
<dbReference type="EnsemblMetazoa" id="XM_022817593">
    <property type="protein sequence ID" value="XP_022673328"/>
    <property type="gene ID" value="LOC111255531"/>
</dbReference>
<dbReference type="Proteomes" id="UP000594260">
    <property type="component" value="Unplaced"/>
</dbReference>
<sequence length="734" mass="82505">MAVGVKPRSDGSSPNGLTTGRAVAVLAVVVGCLVILWPKIFYPMLIVALRGTDGSDTDYPPPMVPGGPMAARLQQSGKRVPPPHARLAAPGPQGPSKGASKSSTFNIIMPIYTLGIIILFVYMIFKIMSRSDKEKVDLNRLAYNERSQLAQQAMAARRGGLEVAKGQNNNFEPPKRNRKDPRNAFENNTKIVLKMYGKDKMLDALNVVVNEMHEYKKQAIELTKQLEEQKKTTSGENKVDDIDEREGVLTAELEDDVEISDKEEAGGEEAVEHSEAESNEANEYVRGDATSQNDNLEADDEDDEEVDVERQEEEEYAPSEAPSEQDSDESEREIENQSGEQNYEQEGKNDEDASQSIDDVDDGGDIYDGEEYGKNYDDDNDDDGGREERVKQPQHTTNTARNVDAVKEEYVVDDGDADEAGHVAESGEENRNQQQKQHDREDRDVTAGKETVHNVEGIEQVSKSFSDDRLYQADQEDENDAEVKEVFCQETPPDKKKQKKKKVTVNKSVYVKHPECLCGTPPPDDDDDERLASGRQKVVYQNEAERHHPPYPSANTIDEIYRNQERFQFLDHATEIEPGAKLQCFDDVIYGQFVTERTPEENSSDGSLLQNNLQILQELITKGRGNDFGEIGQEPSPSDYQQWKSITPEDLFKTATTVVERTDERNATCERNSRQNYRNDDRVNGNYQNNPSSGGSMKSRLPSQNFYYEESAPSGGFEESGKLRRRTRRARRAD</sequence>
<feature type="compositionally biased region" description="Acidic residues" evidence="7">
    <location>
        <begin position="296"/>
        <end position="332"/>
    </location>
</feature>
<feature type="compositionally biased region" description="Polar residues" evidence="7">
    <location>
        <begin position="635"/>
        <end position="645"/>
    </location>
</feature>
<dbReference type="InterPro" id="IPR032763">
    <property type="entry name" value="RIC3_N"/>
</dbReference>
<feature type="compositionally biased region" description="Polar residues" evidence="7">
    <location>
        <begin position="685"/>
        <end position="706"/>
    </location>
</feature>
<feature type="region of interest" description="Disordered" evidence="7">
    <location>
        <begin position="58"/>
        <end position="101"/>
    </location>
</feature>
<reference evidence="10" key="1">
    <citation type="submission" date="2021-01" db="UniProtKB">
        <authorList>
            <consortium name="EnsemblMetazoa"/>
        </authorList>
    </citation>
    <scope>IDENTIFICATION</scope>
</reference>